<feature type="transmembrane region" description="Helical" evidence="1">
    <location>
        <begin position="121"/>
        <end position="139"/>
    </location>
</feature>
<protein>
    <recommendedName>
        <fullName evidence="4">DUF4383 domain-containing protein</fullName>
    </recommendedName>
</protein>
<feature type="transmembrane region" description="Helical" evidence="1">
    <location>
        <begin position="53"/>
        <end position="76"/>
    </location>
</feature>
<evidence type="ECO:0000313" key="3">
    <source>
        <dbReference type="Proteomes" id="UP000249915"/>
    </source>
</evidence>
<evidence type="ECO:0000256" key="1">
    <source>
        <dbReference type="SAM" id="Phobius"/>
    </source>
</evidence>
<feature type="transmembrane region" description="Helical" evidence="1">
    <location>
        <begin position="88"/>
        <end position="109"/>
    </location>
</feature>
<dbReference type="EMBL" id="MASW01000002">
    <property type="protein sequence ID" value="PXY28359.1"/>
    <property type="molecule type" value="Genomic_DNA"/>
</dbReference>
<evidence type="ECO:0008006" key="4">
    <source>
        <dbReference type="Google" id="ProtNLM"/>
    </source>
</evidence>
<keyword evidence="3" id="KW-1185">Reference proteome</keyword>
<feature type="transmembrane region" description="Helical" evidence="1">
    <location>
        <begin position="20"/>
        <end position="41"/>
    </location>
</feature>
<reference evidence="2 3" key="1">
    <citation type="submission" date="2016-07" db="EMBL/GenBank/DDBJ databases">
        <title>Draft genome sequence of Prauserella muralis DSM 45305, isolated from a mould-covered wall in an indoor environment.</title>
        <authorList>
            <person name="Ruckert C."/>
            <person name="Albersmeier A."/>
            <person name="Jiang C.-L."/>
            <person name="Jiang Y."/>
            <person name="Kalinowski J."/>
            <person name="Schneider O."/>
            <person name="Winkler A."/>
            <person name="Zotchev S.B."/>
        </authorList>
    </citation>
    <scope>NUCLEOTIDE SEQUENCE [LARGE SCALE GENOMIC DNA]</scope>
    <source>
        <strain evidence="2 3">DSM 45305</strain>
    </source>
</reference>
<dbReference type="Proteomes" id="UP000249915">
    <property type="component" value="Unassembled WGS sequence"/>
</dbReference>
<evidence type="ECO:0000313" key="2">
    <source>
        <dbReference type="EMBL" id="PXY28359.1"/>
    </source>
</evidence>
<dbReference type="Pfam" id="PF14325">
    <property type="entry name" value="DUF4383"/>
    <property type="match status" value="1"/>
</dbReference>
<dbReference type="AlphaFoldDB" id="A0A2V4BFJ1"/>
<proteinExistence type="predicted"/>
<keyword evidence="1" id="KW-1133">Transmembrane helix</keyword>
<sequence>MRRPVSPDETETRRTPWLRLAALFFGVVYLALGIAGFVLHGGGDLGPDADRTVWVFGVSALFNIVHTGVGLLGLLCSHRTVTARIYGWLLFFGFAGLTAYSVAGTVLGGSGDIANATAANTVLYACTAAIGLVVSLLPGSGRTPAGDRP</sequence>
<accession>A0A2V4BFJ1</accession>
<gene>
    <name evidence="2" type="ORF">BAY60_12850</name>
</gene>
<keyword evidence="1" id="KW-0472">Membrane</keyword>
<dbReference type="OrthoDB" id="3625230at2"/>
<organism evidence="2 3">
    <name type="scientific">Prauserella muralis</name>
    <dbReference type="NCBI Taxonomy" id="588067"/>
    <lineage>
        <taxon>Bacteria</taxon>
        <taxon>Bacillati</taxon>
        <taxon>Actinomycetota</taxon>
        <taxon>Actinomycetes</taxon>
        <taxon>Pseudonocardiales</taxon>
        <taxon>Pseudonocardiaceae</taxon>
        <taxon>Prauserella</taxon>
    </lineage>
</organism>
<keyword evidence="1" id="KW-0812">Transmembrane</keyword>
<comment type="caution">
    <text evidence="2">The sequence shown here is derived from an EMBL/GenBank/DDBJ whole genome shotgun (WGS) entry which is preliminary data.</text>
</comment>
<name>A0A2V4BFJ1_9PSEU</name>
<dbReference type="RefSeq" id="WP_112282374.1">
    <property type="nucleotide sequence ID" value="NZ_MASW01000002.1"/>
</dbReference>